<reference evidence="13" key="2">
    <citation type="submission" date="2025-09" db="UniProtKB">
        <authorList>
            <consortium name="Ensembl"/>
        </authorList>
    </citation>
    <scope>IDENTIFICATION</scope>
</reference>
<dbReference type="PANTHER" id="PTHR24061:SF599">
    <property type="entry name" value="G-PROTEIN COUPLED RECEPTORS FAMILY 3 PROFILE DOMAIN-CONTAINING PROTEIN"/>
    <property type="match status" value="1"/>
</dbReference>
<keyword evidence="8" id="KW-0675">Receptor</keyword>
<keyword evidence="10" id="KW-0807">Transducer</keyword>
<feature type="transmembrane region" description="Helical" evidence="11">
    <location>
        <begin position="501"/>
        <end position="519"/>
    </location>
</feature>
<dbReference type="CDD" id="cd15283">
    <property type="entry name" value="7tmC_V2R_pheromone"/>
    <property type="match status" value="1"/>
</dbReference>
<comment type="subcellular location">
    <subcellularLocation>
        <location evidence="1">Cell membrane</location>
        <topology evidence="1">Multi-pass membrane protein</topology>
    </subcellularLocation>
</comment>
<dbReference type="InterPro" id="IPR023298">
    <property type="entry name" value="ATPase_P-typ_TM_dom_sf"/>
</dbReference>
<dbReference type="GeneTree" id="ENSGT00950000182788"/>
<keyword evidence="2" id="KW-1003">Cell membrane</keyword>
<dbReference type="Gene3D" id="3.40.50.2300">
    <property type="match status" value="4"/>
</dbReference>
<evidence type="ECO:0000313" key="13">
    <source>
        <dbReference type="Ensembl" id="ENSSMRP00000009638.1"/>
    </source>
</evidence>
<feature type="domain" description="G-protein coupled receptors family 3 profile" evidence="12">
    <location>
        <begin position="404"/>
        <end position="650"/>
    </location>
</feature>
<keyword evidence="7 11" id="KW-0472">Membrane</keyword>
<dbReference type="Pfam" id="PF00003">
    <property type="entry name" value="7tm_3"/>
    <property type="match status" value="1"/>
</dbReference>
<evidence type="ECO:0000256" key="4">
    <source>
        <dbReference type="ARBA" id="ARBA00022729"/>
    </source>
</evidence>
<dbReference type="InterPro" id="IPR000068">
    <property type="entry name" value="GPCR_3_Ca_sens_rcpt-rel"/>
</dbReference>
<evidence type="ECO:0000256" key="6">
    <source>
        <dbReference type="ARBA" id="ARBA00023040"/>
    </source>
</evidence>
<evidence type="ECO:0000256" key="9">
    <source>
        <dbReference type="ARBA" id="ARBA00023180"/>
    </source>
</evidence>
<evidence type="ECO:0000256" key="11">
    <source>
        <dbReference type="SAM" id="Phobius"/>
    </source>
</evidence>
<evidence type="ECO:0000313" key="14">
    <source>
        <dbReference type="Proteomes" id="UP000694421"/>
    </source>
</evidence>
<feature type="transmembrane region" description="Helical" evidence="11">
    <location>
        <begin position="612"/>
        <end position="635"/>
    </location>
</feature>
<dbReference type="InterPro" id="IPR028082">
    <property type="entry name" value="Peripla_BP_I"/>
</dbReference>
<keyword evidence="6" id="KW-0297">G-protein coupled receptor</keyword>
<feature type="transmembrane region" description="Helical" evidence="11">
    <location>
        <begin position="424"/>
        <end position="444"/>
    </location>
</feature>
<protein>
    <recommendedName>
        <fullName evidence="12">G-protein coupled receptors family 3 profile domain-containing protein</fullName>
    </recommendedName>
</protein>
<dbReference type="PANTHER" id="PTHR24061">
    <property type="entry name" value="CALCIUM-SENSING RECEPTOR-RELATED"/>
    <property type="match status" value="1"/>
</dbReference>
<keyword evidence="3 11" id="KW-0812">Transmembrane</keyword>
<dbReference type="SUPFAM" id="SSF81665">
    <property type="entry name" value="Calcium ATPase, transmembrane domain M"/>
    <property type="match status" value="1"/>
</dbReference>
<dbReference type="InterPro" id="IPR011500">
    <property type="entry name" value="GPCR_3_9-Cys_dom"/>
</dbReference>
<evidence type="ECO:0000256" key="7">
    <source>
        <dbReference type="ARBA" id="ARBA00023136"/>
    </source>
</evidence>
<keyword evidence="9" id="KW-0325">Glycoprotein</keyword>
<dbReference type="InterPro" id="IPR000337">
    <property type="entry name" value="GPCR_3"/>
</dbReference>
<dbReference type="Proteomes" id="UP000694421">
    <property type="component" value="Unplaced"/>
</dbReference>
<proteinExistence type="predicted"/>
<dbReference type="PROSITE" id="PS50259">
    <property type="entry name" value="G_PROTEIN_RECEP_F3_4"/>
    <property type="match status" value="1"/>
</dbReference>
<dbReference type="GO" id="GO:0005886">
    <property type="term" value="C:plasma membrane"/>
    <property type="evidence" value="ECO:0007669"/>
    <property type="project" value="UniProtKB-SubCell"/>
</dbReference>
<evidence type="ECO:0000256" key="8">
    <source>
        <dbReference type="ARBA" id="ARBA00023170"/>
    </source>
</evidence>
<feature type="transmembrane region" description="Helical" evidence="11">
    <location>
        <begin position="251"/>
        <end position="269"/>
    </location>
</feature>
<feature type="transmembrane region" description="Helical" evidence="11">
    <location>
        <begin position="545"/>
        <end position="568"/>
    </location>
</feature>
<keyword evidence="14" id="KW-1185">Reference proteome</keyword>
<evidence type="ECO:0000256" key="10">
    <source>
        <dbReference type="ARBA" id="ARBA00023224"/>
    </source>
</evidence>
<dbReference type="InterPro" id="IPR017978">
    <property type="entry name" value="GPCR_3_C"/>
</dbReference>
<dbReference type="PRINTS" id="PR00248">
    <property type="entry name" value="GPCRMGR"/>
</dbReference>
<name>A0A8D0DJY0_SALMN</name>
<keyword evidence="4" id="KW-0732">Signal</keyword>
<sequence>MVPKFYQHVLALAFAVQEINKNPNILPNVTLGFHIYDSYYVAKMTYRTTLDLLFKFHHFLPNYNCGTQNHIMGVIGGLSSDTSSKIADILHLFKIPQVTLQYKGIIQLLLHFKWKWIGLMTLDDENGEHFLETINLLLSRNGICSAFTNKVPRYVIVLQLSEMNKYIMESIPVFRDTTANAVVVYGETATIRWLLPVIRSSGKRDVFIQDFWEQSFDCFLPKSSNGTCTGEEMLENLPAPLFQMSITGHSYNIYNAVFAVAHAIHYIFSTRTKYGRNKRAKLTLWNLHSLLQTISFNNSVNDEIMFNENGELASGFDITNLITFPNKSYIKIKVGSLDPKAHSRKVGIGFMFMLSRKMQVPPFSLCNEPCYPGYSQKKKEGEKFCCYDCAACPEDSISDQEASVLGIFINQRDTPIVKANNQKLTYLLLSSLMLCFLCSLLFIGKPNKATCLLRQTAFGIIFSIAVSSILAKTITVVVAFMASKAGNIFRKSLGKRLGDFIVLYCSLVQVVICIVWLVSSPPFPDLDMHSVPGEVVVKCEEGSVLMFYCVLGYTGFLATVSFIVAFLARKLPDSFNEARFITFSMLVFCSVWISFIPTYLSTKGKYMVAVEIFSILCSGLGLLGCIFFPKCYIILLRPDLNKKEQIIRRKQ</sequence>
<accession>A0A8D0DJY0</accession>
<evidence type="ECO:0000259" key="12">
    <source>
        <dbReference type="PROSITE" id="PS50259"/>
    </source>
</evidence>
<dbReference type="InterPro" id="IPR038550">
    <property type="entry name" value="GPCR_3_9-Cys_sf"/>
</dbReference>
<dbReference type="GO" id="GO:0004930">
    <property type="term" value="F:G protein-coupled receptor activity"/>
    <property type="evidence" value="ECO:0007669"/>
    <property type="project" value="UniProtKB-KW"/>
</dbReference>
<evidence type="ECO:0000256" key="1">
    <source>
        <dbReference type="ARBA" id="ARBA00004651"/>
    </source>
</evidence>
<dbReference type="PRINTS" id="PR01535">
    <property type="entry name" value="VOMERONASL2R"/>
</dbReference>
<dbReference type="SUPFAM" id="SSF53822">
    <property type="entry name" value="Periplasmic binding protein-like I"/>
    <property type="match status" value="1"/>
</dbReference>
<evidence type="ECO:0000256" key="5">
    <source>
        <dbReference type="ARBA" id="ARBA00022989"/>
    </source>
</evidence>
<dbReference type="AlphaFoldDB" id="A0A8D0DJY0"/>
<feature type="transmembrane region" description="Helical" evidence="11">
    <location>
        <begin position="456"/>
        <end position="480"/>
    </location>
</feature>
<dbReference type="Pfam" id="PF07562">
    <property type="entry name" value="NCD3G"/>
    <property type="match status" value="1"/>
</dbReference>
<organism evidence="13 14">
    <name type="scientific">Salvator merianae</name>
    <name type="common">Argentine black and white tegu</name>
    <name type="synonym">Tupinambis merianae</name>
    <dbReference type="NCBI Taxonomy" id="96440"/>
    <lineage>
        <taxon>Eukaryota</taxon>
        <taxon>Metazoa</taxon>
        <taxon>Chordata</taxon>
        <taxon>Craniata</taxon>
        <taxon>Vertebrata</taxon>
        <taxon>Euteleostomi</taxon>
        <taxon>Lepidosauria</taxon>
        <taxon>Squamata</taxon>
        <taxon>Bifurcata</taxon>
        <taxon>Unidentata</taxon>
        <taxon>Episquamata</taxon>
        <taxon>Laterata</taxon>
        <taxon>Teiioidea</taxon>
        <taxon>Teiidae</taxon>
        <taxon>Salvator</taxon>
    </lineage>
</organism>
<dbReference type="Pfam" id="PF01094">
    <property type="entry name" value="ANF_receptor"/>
    <property type="match status" value="1"/>
</dbReference>
<dbReference type="InterPro" id="IPR001828">
    <property type="entry name" value="ANF_lig-bd_rcpt"/>
</dbReference>
<evidence type="ECO:0000256" key="3">
    <source>
        <dbReference type="ARBA" id="ARBA00022692"/>
    </source>
</evidence>
<evidence type="ECO:0000256" key="2">
    <source>
        <dbReference type="ARBA" id="ARBA00022475"/>
    </source>
</evidence>
<dbReference type="InterPro" id="IPR004073">
    <property type="entry name" value="GPCR_3_vmron_rcpt_2"/>
</dbReference>
<keyword evidence="5 11" id="KW-1133">Transmembrane helix</keyword>
<dbReference type="Gene3D" id="2.10.50.30">
    <property type="entry name" value="GPCR, family 3, nine cysteines domain"/>
    <property type="match status" value="1"/>
</dbReference>
<reference evidence="13" key="1">
    <citation type="submission" date="2025-08" db="UniProtKB">
        <authorList>
            <consortium name="Ensembl"/>
        </authorList>
    </citation>
    <scope>IDENTIFICATION</scope>
</reference>
<feature type="transmembrane region" description="Helical" evidence="11">
    <location>
        <begin position="580"/>
        <end position="600"/>
    </location>
</feature>
<dbReference type="Ensembl" id="ENSSMRT00000011226.1">
    <property type="protein sequence ID" value="ENSSMRP00000009638.1"/>
    <property type="gene ID" value="ENSSMRG00000007654.1"/>
</dbReference>